<dbReference type="SMART" id="SM00033">
    <property type="entry name" value="CH"/>
    <property type="match status" value="4"/>
</dbReference>
<organism evidence="6">
    <name type="scientific">Cyprideis torosa</name>
    <dbReference type="NCBI Taxonomy" id="163714"/>
    <lineage>
        <taxon>Eukaryota</taxon>
        <taxon>Metazoa</taxon>
        <taxon>Ecdysozoa</taxon>
        <taxon>Arthropoda</taxon>
        <taxon>Crustacea</taxon>
        <taxon>Oligostraca</taxon>
        <taxon>Ostracoda</taxon>
        <taxon>Podocopa</taxon>
        <taxon>Podocopida</taxon>
        <taxon>Cytherocopina</taxon>
        <taxon>Cytheroidea</taxon>
        <taxon>Cytherideidae</taxon>
        <taxon>Cyprideis</taxon>
    </lineage>
</organism>
<dbReference type="FunFam" id="1.10.418.10:FF:000010">
    <property type="entry name" value="Plastin-3 isoform 1"/>
    <property type="match status" value="1"/>
</dbReference>
<evidence type="ECO:0000256" key="3">
    <source>
        <dbReference type="ARBA" id="ARBA00022837"/>
    </source>
</evidence>
<dbReference type="GO" id="GO:0032432">
    <property type="term" value="C:actin filament bundle"/>
    <property type="evidence" value="ECO:0007669"/>
    <property type="project" value="TreeGrafter"/>
</dbReference>
<keyword evidence="3" id="KW-0106">Calcium</keyword>
<feature type="compositionally biased region" description="Polar residues" evidence="5">
    <location>
        <begin position="783"/>
        <end position="794"/>
    </location>
</feature>
<feature type="region of interest" description="Disordered" evidence="5">
    <location>
        <begin position="959"/>
        <end position="978"/>
    </location>
</feature>
<dbReference type="Gene3D" id="1.10.418.10">
    <property type="entry name" value="Calponin-like domain"/>
    <property type="match status" value="5"/>
</dbReference>
<dbReference type="InterPro" id="IPR036872">
    <property type="entry name" value="CH_dom_sf"/>
</dbReference>
<dbReference type="GO" id="GO:0051017">
    <property type="term" value="P:actin filament bundle assembly"/>
    <property type="evidence" value="ECO:0007669"/>
    <property type="project" value="InterPro"/>
</dbReference>
<feature type="compositionally biased region" description="Basic and acidic residues" evidence="5">
    <location>
        <begin position="764"/>
        <end position="779"/>
    </location>
</feature>
<dbReference type="CDD" id="cd21295">
    <property type="entry name" value="CH_PLS_rpt2"/>
    <property type="match status" value="1"/>
</dbReference>
<dbReference type="Pfam" id="PF13499">
    <property type="entry name" value="EF-hand_7"/>
    <property type="match status" value="1"/>
</dbReference>
<keyword evidence="4" id="KW-0009">Actin-binding</keyword>
<dbReference type="CDD" id="cd21301">
    <property type="entry name" value="CH_PLS_rpt4"/>
    <property type="match status" value="1"/>
</dbReference>
<dbReference type="InterPro" id="IPR011992">
    <property type="entry name" value="EF-hand-dom_pair"/>
</dbReference>
<evidence type="ECO:0000256" key="4">
    <source>
        <dbReference type="ARBA" id="ARBA00023203"/>
    </source>
</evidence>
<keyword evidence="2" id="KW-0677">Repeat</keyword>
<gene>
    <name evidence="6" type="ORF">CTOB1V02_LOCUS1956</name>
</gene>
<dbReference type="FunFam" id="1.10.418.10:FF:000042">
    <property type="entry name" value="Fimbrin, putative"/>
    <property type="match status" value="1"/>
</dbReference>
<dbReference type="CDD" id="cd21292">
    <property type="entry name" value="CH_PLS_rpt1"/>
    <property type="match status" value="1"/>
</dbReference>
<dbReference type="InterPro" id="IPR002048">
    <property type="entry name" value="EF_hand_dom"/>
</dbReference>
<dbReference type="Gene3D" id="1.10.238.10">
    <property type="entry name" value="EF-hand"/>
    <property type="match status" value="1"/>
</dbReference>
<name>A0A7R8ZLQ5_9CRUS</name>
<dbReference type="GO" id="GO:0005509">
    <property type="term" value="F:calcium ion binding"/>
    <property type="evidence" value="ECO:0007669"/>
    <property type="project" value="InterPro"/>
</dbReference>
<dbReference type="SUPFAM" id="SSF47576">
    <property type="entry name" value="Calponin-homology domain, CH-domain"/>
    <property type="match status" value="2"/>
</dbReference>
<dbReference type="CDD" id="cd00051">
    <property type="entry name" value="EFh"/>
    <property type="match status" value="1"/>
</dbReference>
<dbReference type="GO" id="GO:0051015">
    <property type="term" value="F:actin filament binding"/>
    <property type="evidence" value="ECO:0007669"/>
    <property type="project" value="InterPro"/>
</dbReference>
<dbReference type="EMBL" id="OB660286">
    <property type="protein sequence ID" value="CAD7223984.1"/>
    <property type="molecule type" value="Genomic_DNA"/>
</dbReference>
<dbReference type="PROSITE" id="PS50222">
    <property type="entry name" value="EF_HAND_2"/>
    <property type="match status" value="1"/>
</dbReference>
<dbReference type="InterPro" id="IPR001589">
    <property type="entry name" value="Actinin_actin-bd_CS"/>
</dbReference>
<evidence type="ECO:0000256" key="1">
    <source>
        <dbReference type="ARBA" id="ARBA00022723"/>
    </source>
</evidence>
<dbReference type="FunFam" id="1.10.418.10:FF:000031">
    <property type="entry name" value="Fimbrin-2 like"/>
    <property type="match status" value="1"/>
</dbReference>
<dbReference type="PROSITE" id="PS50021">
    <property type="entry name" value="CH"/>
    <property type="match status" value="4"/>
</dbReference>
<evidence type="ECO:0000256" key="5">
    <source>
        <dbReference type="SAM" id="MobiDB-lite"/>
    </source>
</evidence>
<dbReference type="InterPro" id="IPR001715">
    <property type="entry name" value="CH_dom"/>
</dbReference>
<dbReference type="GO" id="GO:0005884">
    <property type="term" value="C:actin filament"/>
    <property type="evidence" value="ECO:0007669"/>
    <property type="project" value="TreeGrafter"/>
</dbReference>
<evidence type="ECO:0000313" key="6">
    <source>
        <dbReference type="EMBL" id="CAD7223984.1"/>
    </source>
</evidence>
<dbReference type="SUPFAM" id="SSF47473">
    <property type="entry name" value="EF-hand"/>
    <property type="match status" value="1"/>
</dbReference>
<dbReference type="PROSITE" id="PS00019">
    <property type="entry name" value="ACTININ_1"/>
    <property type="match status" value="1"/>
</dbReference>
<sequence length="1250" mass="142177">MYIVWRRGDESILLEQTDAEDDRDTSALRRSSLLPDHQGAYFHPCRRSRDEGSLWWCHFTVKLLKYHIIELGRTDGTQATERKKYDTAQETDNMRYDVKGIDKDGSGYIDLAELKTALDIVGFRLPMYQVRVMVEQMGRDRNGRLSFDEFQKVGCAERRKLHEKVLDRAEGYWTFRELVASNHKDDEQFCSVLCAELKSKEVASTFKTMVARRENLETFGGMSDASSEGTTHAVRVEEQEAFTDWINRNLGSDPDLKHLLPIDKQGRTLYEKIEDGILLCKIINHSCPETIDERAINKKNLTVYTKHENLTLALNSAQSIGCNIINIDAHDLAKGKPHLVLGLLWQIIRIGLFNQITLEHCPGLPQLLDRDEKIDDLMKMSPEDILKRWVNYHLDRAGVDRRLNNFTNDVKDSEVYSHLLSQIAPKDAGVTTEALYETDLLKRAEIMLAQAQKLGCRAFVSPQDVIDGIYKLNLAFVANLFNNHPGLDKPTDVDASELENMEETREEKTYRNWMNSLGVSPHVNWLYSDLADGIIIFQTTRSRGHRRRRFRSLWRGAFCRRRPASQRLILIDGESNATSKEEAQKVETPAPQNAPFMPLSGGPWGQDPDTPDLEVLLGWRKKLETLEEELKLQRRLIDKSICMFKPVNAGGNRKLQLPSIPAPDKPVLYYCRPVSSEELSSIRRANPRVVRVAKEPKSSVAKQQQAVILPNPRHQTRADRLDLPSFVARPSRPKTKQIPRPQGGKKRLSYPLGRVGSKSKRKLREREMKPSKNRSKYEATGKFSPSQTTDTFVVSHQRKKSPKANPLSTYFYSSPRLKGKNLTTFSQYNLSFAEFPSLDFSQNTEEEERKWKSEQRYKKAVSCAFRDRHSKKRKKQFFGLDQPAENVSPLRFPDDVKNYAAGTSQAPQRRKDFLSLPSPIGGSLASPPSDPPSYAMKPSKEAFSRERLRLSYLLSEMERDGRSRQRAESRSRREAERTRAVISDAVEPSLVPDRRAVDGSYSARECGYMLEAEPGIANTHSNYRTRESAKKLYDIIRPGIVDWNRVHKKFSKLRKFMEKLENCNYAVELGKKLKFSLVGIAGQDLNDGNPTLTLALIWQLMRAYTLSILARLTETGSPVVEKEIIEWVNRKLKSANKSSSIRSFQDGSVADGKVIIDLIDSIKPGTIDYELVMPGGTEDENMANAKYAISMSRKIGARIYALPEDIAEVKPKMVMTVFACLMARDYIPNMDSKGNGEATIVASVPAANNN</sequence>
<dbReference type="InterPro" id="IPR018247">
    <property type="entry name" value="EF_Hand_1_Ca_BS"/>
</dbReference>
<dbReference type="AlphaFoldDB" id="A0A7R8ZLQ5"/>
<dbReference type="InterPro" id="IPR039959">
    <property type="entry name" value="Fimbrin/Plastin"/>
</dbReference>
<feature type="region of interest" description="Disordered" evidence="5">
    <location>
        <begin position="712"/>
        <end position="807"/>
    </location>
</feature>
<protein>
    <submittedName>
        <fullName evidence="6">Uncharacterized protein</fullName>
    </submittedName>
</protein>
<keyword evidence="1" id="KW-0479">Metal-binding</keyword>
<dbReference type="PANTHER" id="PTHR19961:SF18">
    <property type="entry name" value="FI19014P1"/>
    <property type="match status" value="1"/>
</dbReference>
<feature type="region of interest" description="Disordered" evidence="5">
    <location>
        <begin position="901"/>
        <end position="941"/>
    </location>
</feature>
<feature type="compositionally biased region" description="Basic residues" evidence="5">
    <location>
        <begin position="731"/>
        <end position="748"/>
    </location>
</feature>
<dbReference type="OrthoDB" id="431378at2759"/>
<dbReference type="PROSITE" id="PS00020">
    <property type="entry name" value="ACTININ_2"/>
    <property type="match status" value="1"/>
</dbReference>
<dbReference type="GO" id="GO:0005737">
    <property type="term" value="C:cytoplasm"/>
    <property type="evidence" value="ECO:0007669"/>
    <property type="project" value="TreeGrafter"/>
</dbReference>
<evidence type="ECO:0000256" key="2">
    <source>
        <dbReference type="ARBA" id="ARBA00022737"/>
    </source>
</evidence>
<dbReference type="PROSITE" id="PS00018">
    <property type="entry name" value="EF_HAND_1"/>
    <property type="match status" value="1"/>
</dbReference>
<accession>A0A7R8ZLQ5</accession>
<dbReference type="Pfam" id="PF00307">
    <property type="entry name" value="CH"/>
    <property type="match status" value="4"/>
</dbReference>
<proteinExistence type="predicted"/>
<reference evidence="6" key="1">
    <citation type="submission" date="2020-11" db="EMBL/GenBank/DDBJ databases">
        <authorList>
            <person name="Tran Van P."/>
        </authorList>
    </citation>
    <scope>NUCLEOTIDE SEQUENCE</scope>
</reference>
<dbReference type="GO" id="GO:0051639">
    <property type="term" value="P:actin filament network formation"/>
    <property type="evidence" value="ECO:0007669"/>
    <property type="project" value="TreeGrafter"/>
</dbReference>
<dbReference type="PANTHER" id="PTHR19961">
    <property type="entry name" value="FIMBRIN/PLASTIN"/>
    <property type="match status" value="1"/>
</dbReference>